<sequence>MNYFASQITYDMGEIFNQVAEFARGRDTTKAGRVEGIQSGSRFFGQGFALGDAFTKKADKGAVNDVAGSAKIGVSADAHIGAFGPNLAALFISGIGFGFEIAHLVNGNLYGGFTA</sequence>
<gene>
    <name evidence="1" type="ORF">SDC9_191698</name>
</gene>
<reference evidence="1" key="1">
    <citation type="submission" date="2019-08" db="EMBL/GenBank/DDBJ databases">
        <authorList>
            <person name="Kucharzyk K."/>
            <person name="Murdoch R.W."/>
            <person name="Higgins S."/>
            <person name="Loffler F."/>
        </authorList>
    </citation>
    <scope>NUCLEOTIDE SEQUENCE</scope>
</reference>
<accession>A0A645HYN4</accession>
<dbReference type="AlphaFoldDB" id="A0A645HYN4"/>
<proteinExistence type="predicted"/>
<comment type="caution">
    <text evidence="1">The sequence shown here is derived from an EMBL/GenBank/DDBJ whole genome shotgun (WGS) entry which is preliminary data.</text>
</comment>
<organism evidence="1">
    <name type="scientific">bioreactor metagenome</name>
    <dbReference type="NCBI Taxonomy" id="1076179"/>
    <lineage>
        <taxon>unclassified sequences</taxon>
        <taxon>metagenomes</taxon>
        <taxon>ecological metagenomes</taxon>
    </lineage>
</organism>
<protein>
    <submittedName>
        <fullName evidence="1">Uncharacterized protein</fullName>
    </submittedName>
</protein>
<name>A0A645HYN4_9ZZZZ</name>
<evidence type="ECO:0000313" key="1">
    <source>
        <dbReference type="EMBL" id="MPN44137.1"/>
    </source>
</evidence>
<dbReference type="EMBL" id="VSSQ01103022">
    <property type="protein sequence ID" value="MPN44137.1"/>
    <property type="molecule type" value="Genomic_DNA"/>
</dbReference>